<evidence type="ECO:0000256" key="1">
    <source>
        <dbReference type="SAM" id="MobiDB-lite"/>
    </source>
</evidence>
<dbReference type="EMBL" id="KZ293485">
    <property type="protein sequence ID" value="PBK60553.1"/>
    <property type="molecule type" value="Genomic_DNA"/>
</dbReference>
<keyword evidence="3" id="KW-1185">Reference proteome</keyword>
<gene>
    <name evidence="2" type="ORF">ARMSODRAFT_982219</name>
</gene>
<evidence type="ECO:0000313" key="3">
    <source>
        <dbReference type="Proteomes" id="UP000218334"/>
    </source>
</evidence>
<accession>A0A2H3B9M9</accession>
<protein>
    <submittedName>
        <fullName evidence="2">Uncharacterized protein</fullName>
    </submittedName>
</protein>
<dbReference type="Proteomes" id="UP000218334">
    <property type="component" value="Unassembled WGS sequence"/>
</dbReference>
<sequence length="156" mass="17254">MVMQKDMGKEGRLSMGARLLKSSGGGLCTWYLRRHSVVIRGENILYLHVSLSKRMEEAEDRNTDGSDGVVGGGRRINAERGRTSSKGRSNLHSCRSNLVIYSSRFALTMTRISILRASSIFLELNLTEPILCSLGVLKVVQIAHFIIQIHGIEGLP</sequence>
<feature type="region of interest" description="Disordered" evidence="1">
    <location>
        <begin position="58"/>
        <end position="89"/>
    </location>
</feature>
<reference evidence="3" key="1">
    <citation type="journal article" date="2017" name="Nat. Ecol. Evol.">
        <title>Genome expansion and lineage-specific genetic innovations in the forest pathogenic fungi Armillaria.</title>
        <authorList>
            <person name="Sipos G."/>
            <person name="Prasanna A.N."/>
            <person name="Walter M.C."/>
            <person name="O'Connor E."/>
            <person name="Balint B."/>
            <person name="Krizsan K."/>
            <person name="Kiss B."/>
            <person name="Hess J."/>
            <person name="Varga T."/>
            <person name="Slot J."/>
            <person name="Riley R."/>
            <person name="Boka B."/>
            <person name="Rigling D."/>
            <person name="Barry K."/>
            <person name="Lee J."/>
            <person name="Mihaltcheva S."/>
            <person name="LaButti K."/>
            <person name="Lipzen A."/>
            <person name="Waldron R."/>
            <person name="Moloney N.M."/>
            <person name="Sperisen C."/>
            <person name="Kredics L."/>
            <person name="Vagvoelgyi C."/>
            <person name="Patrignani A."/>
            <person name="Fitzpatrick D."/>
            <person name="Nagy I."/>
            <person name="Doyle S."/>
            <person name="Anderson J.B."/>
            <person name="Grigoriev I.V."/>
            <person name="Gueldener U."/>
            <person name="Muensterkoetter M."/>
            <person name="Nagy L.G."/>
        </authorList>
    </citation>
    <scope>NUCLEOTIDE SEQUENCE [LARGE SCALE GENOMIC DNA]</scope>
    <source>
        <strain evidence="3">28-4</strain>
    </source>
</reference>
<dbReference type="AlphaFoldDB" id="A0A2H3B9M9"/>
<proteinExistence type="predicted"/>
<name>A0A2H3B9M9_9AGAR</name>
<evidence type="ECO:0000313" key="2">
    <source>
        <dbReference type="EMBL" id="PBK60553.1"/>
    </source>
</evidence>
<organism evidence="2 3">
    <name type="scientific">Armillaria solidipes</name>
    <dbReference type="NCBI Taxonomy" id="1076256"/>
    <lineage>
        <taxon>Eukaryota</taxon>
        <taxon>Fungi</taxon>
        <taxon>Dikarya</taxon>
        <taxon>Basidiomycota</taxon>
        <taxon>Agaricomycotina</taxon>
        <taxon>Agaricomycetes</taxon>
        <taxon>Agaricomycetidae</taxon>
        <taxon>Agaricales</taxon>
        <taxon>Marasmiineae</taxon>
        <taxon>Physalacriaceae</taxon>
        <taxon>Armillaria</taxon>
    </lineage>
</organism>